<proteinExistence type="predicted"/>
<gene>
    <name evidence="1" type="ORF">O181_102488</name>
</gene>
<dbReference type="Proteomes" id="UP000765509">
    <property type="component" value="Unassembled WGS sequence"/>
</dbReference>
<dbReference type="OrthoDB" id="2518428at2759"/>
<evidence type="ECO:0000313" key="1">
    <source>
        <dbReference type="EMBL" id="MBW0562773.1"/>
    </source>
</evidence>
<keyword evidence="2" id="KW-1185">Reference proteome</keyword>
<dbReference type="AlphaFoldDB" id="A0A9Q3PI60"/>
<name>A0A9Q3PI60_9BASI</name>
<evidence type="ECO:0000313" key="2">
    <source>
        <dbReference type="Proteomes" id="UP000765509"/>
    </source>
</evidence>
<accession>A0A9Q3PI60</accession>
<reference evidence="1" key="1">
    <citation type="submission" date="2021-03" db="EMBL/GenBank/DDBJ databases">
        <title>Draft genome sequence of rust myrtle Austropuccinia psidii MF-1, a brazilian biotype.</title>
        <authorList>
            <person name="Quecine M.C."/>
            <person name="Pachon D.M.R."/>
            <person name="Bonatelli M.L."/>
            <person name="Correr F.H."/>
            <person name="Franceschini L.M."/>
            <person name="Leite T.F."/>
            <person name="Margarido G.R.A."/>
            <person name="Almeida C.A."/>
            <person name="Ferrarezi J.A."/>
            <person name="Labate C.A."/>
        </authorList>
    </citation>
    <scope>NUCLEOTIDE SEQUENCE</scope>
    <source>
        <strain evidence="1">MF-1</strain>
    </source>
</reference>
<dbReference type="InterPro" id="IPR021109">
    <property type="entry name" value="Peptidase_aspartic_dom_sf"/>
</dbReference>
<protein>
    <submittedName>
        <fullName evidence="1">Uncharacterized protein</fullName>
    </submittedName>
</protein>
<dbReference type="Gene3D" id="2.40.70.10">
    <property type="entry name" value="Acid Proteases"/>
    <property type="match status" value="1"/>
</dbReference>
<dbReference type="EMBL" id="AVOT02073156">
    <property type="protein sequence ID" value="MBW0562773.1"/>
    <property type="molecule type" value="Genomic_DNA"/>
</dbReference>
<organism evidence="1 2">
    <name type="scientific">Austropuccinia psidii MF-1</name>
    <dbReference type="NCBI Taxonomy" id="1389203"/>
    <lineage>
        <taxon>Eukaryota</taxon>
        <taxon>Fungi</taxon>
        <taxon>Dikarya</taxon>
        <taxon>Basidiomycota</taxon>
        <taxon>Pucciniomycotina</taxon>
        <taxon>Pucciniomycetes</taxon>
        <taxon>Pucciniales</taxon>
        <taxon>Sphaerophragmiaceae</taxon>
        <taxon>Austropuccinia</taxon>
    </lineage>
</organism>
<sequence length="176" mass="19853">MCKTKPARGKGYTSGASCITSLLINDTEAIVNLDTGEFCTCVGKDYLQAILPGWKDHLLPIESVKFSSASNNMYLLGILETNLVFPHPEGSVTMKTEIVVMDHCTSQHIILGNDYLNIYGIDINNHKDRYFTIEENKRQKFASYNMPKQISMISSVKDTYKDEFVDNKLFEAQINP</sequence>
<comment type="caution">
    <text evidence="1">The sequence shown here is derived from an EMBL/GenBank/DDBJ whole genome shotgun (WGS) entry which is preliminary data.</text>
</comment>